<dbReference type="PANTHER" id="PTHR33451:SF3">
    <property type="entry name" value="MALATE-2H(+)_NA(+)-LACTATE ANTIPORTER"/>
    <property type="match status" value="1"/>
</dbReference>
<dbReference type="PANTHER" id="PTHR33451">
    <property type="entry name" value="MALATE-2H(+)/NA(+)-LACTATE ANTIPORTER"/>
    <property type="match status" value="1"/>
</dbReference>
<evidence type="ECO:0000256" key="7">
    <source>
        <dbReference type="ARBA" id="ARBA00023136"/>
    </source>
</evidence>
<evidence type="ECO:0000313" key="9">
    <source>
        <dbReference type="EMBL" id="AUD78918.1"/>
    </source>
</evidence>
<keyword evidence="10" id="KW-1185">Reference proteome</keyword>
<evidence type="ECO:0000256" key="5">
    <source>
        <dbReference type="ARBA" id="ARBA00022692"/>
    </source>
</evidence>
<protein>
    <submittedName>
        <fullName evidence="9">Na+/H+ antiporter NhaC</fullName>
    </submittedName>
</protein>
<accession>A0A2K9B1Y5</accession>
<dbReference type="InterPro" id="IPR052180">
    <property type="entry name" value="NhaC_Na-H+_Antiporter"/>
</dbReference>
<keyword evidence="5" id="KW-0812">Transmembrane</keyword>
<dbReference type="InterPro" id="IPR004770">
    <property type="entry name" value="Na/H_antiport_NhaC"/>
</dbReference>
<keyword evidence="3" id="KW-0050">Antiport</keyword>
<keyword evidence="7" id="KW-0472">Membrane</keyword>
<comment type="similarity">
    <text evidence="8">Belongs to the NhaC Na(+)/H(+) (TC 2.A.35) antiporter family.</text>
</comment>
<evidence type="ECO:0000313" key="10">
    <source>
        <dbReference type="Proteomes" id="UP000232693"/>
    </source>
</evidence>
<proteinExistence type="inferred from homology"/>
<dbReference type="RefSeq" id="WP_106646762.1">
    <property type="nucleotide sequence ID" value="NZ_BMGO01000001.1"/>
</dbReference>
<evidence type="ECO:0000256" key="6">
    <source>
        <dbReference type="ARBA" id="ARBA00022989"/>
    </source>
</evidence>
<evidence type="ECO:0000256" key="8">
    <source>
        <dbReference type="ARBA" id="ARBA00038435"/>
    </source>
</evidence>
<gene>
    <name evidence="9" type="primary">nhaC</name>
    <name evidence="9" type="ORF">CW740_06515</name>
</gene>
<reference evidence="9 10" key="1">
    <citation type="submission" date="2017-12" db="EMBL/GenBank/DDBJ databases">
        <title>Kangiella profundi FT102 completed genome.</title>
        <authorList>
            <person name="Xu J."/>
            <person name="Wang J."/>
            <person name="Lu Y."/>
        </authorList>
    </citation>
    <scope>NUCLEOTIDE SEQUENCE [LARGE SCALE GENOMIC DNA]</scope>
    <source>
        <strain evidence="9 10">FT102</strain>
    </source>
</reference>
<evidence type="ECO:0000256" key="4">
    <source>
        <dbReference type="ARBA" id="ARBA00022475"/>
    </source>
</evidence>
<dbReference type="NCBIfam" id="TIGR00931">
    <property type="entry name" value="antiport_nhaC"/>
    <property type="match status" value="1"/>
</dbReference>
<evidence type="ECO:0000256" key="3">
    <source>
        <dbReference type="ARBA" id="ARBA00022449"/>
    </source>
</evidence>
<comment type="subcellular location">
    <subcellularLocation>
        <location evidence="1">Cell membrane</location>
        <topology evidence="1">Multi-pass membrane protein</topology>
    </subcellularLocation>
</comment>
<keyword evidence="6" id="KW-1133">Transmembrane helix</keyword>
<sequence length="486" mass="51523">MVDSSDRQPSMLQALVPVAFLIVLLFFSVKLFGSDSSYGANQIALILSAAIAILIGLFNGQTWKELEAGIVDGISLAMGAMLILLMVGSLIGTWILAGTVPTMIYYGLQILSPDFFYVASCIICAIVAVSIGSSWTTAGTVGIGLIGISQGLGLDPAITAGAIISGAYFGDKMSPLSDTTNLAPAVTGTDLFTHIRHMVWTTTPSLIIALILFTYLGLTSDVPAENLELESTLALLDANFNITLWSLIPLVAVFAMAIKKVPAVATILIGALLGGLFAILTQGEVITKFVDNSELSVTMQYVSAVWTALFSGFSISTGDEIFDGLLSRGGMTSMLNTVWLIICAMSFGAAMEKTGLLHKLVYSIIGMAKSTGSLIGSVLLTCIGMNVIAADQYIAIVLPGRMYRAEFKRRGLDAKNLSRTLEDAGTITSPLIPWNTCGAYMAATLGVATGAYWMYAFFNLANPIVSFIYGLLNFKIAKHDEANDAI</sequence>
<dbReference type="AlphaFoldDB" id="A0A2K9B1Y5"/>
<evidence type="ECO:0000256" key="2">
    <source>
        <dbReference type="ARBA" id="ARBA00022448"/>
    </source>
</evidence>
<dbReference type="OrthoDB" id="9762978at2"/>
<dbReference type="KEGG" id="kpd:CW740_06515"/>
<name>A0A2K9B1Y5_9GAMM</name>
<keyword evidence="4" id="KW-1003">Cell membrane</keyword>
<dbReference type="GO" id="GO:0015297">
    <property type="term" value="F:antiporter activity"/>
    <property type="evidence" value="ECO:0007669"/>
    <property type="project" value="UniProtKB-KW"/>
</dbReference>
<dbReference type="GO" id="GO:0005886">
    <property type="term" value="C:plasma membrane"/>
    <property type="evidence" value="ECO:0007669"/>
    <property type="project" value="UniProtKB-SubCell"/>
</dbReference>
<dbReference type="InterPro" id="IPR018461">
    <property type="entry name" value="Na/H_Antiport_NhaC-like_C"/>
</dbReference>
<dbReference type="EMBL" id="CP025120">
    <property type="protein sequence ID" value="AUD78918.1"/>
    <property type="molecule type" value="Genomic_DNA"/>
</dbReference>
<dbReference type="Pfam" id="PF03553">
    <property type="entry name" value="Na_H_antiporter"/>
    <property type="match status" value="1"/>
</dbReference>
<evidence type="ECO:0000256" key="1">
    <source>
        <dbReference type="ARBA" id="ARBA00004651"/>
    </source>
</evidence>
<dbReference type="Proteomes" id="UP000232693">
    <property type="component" value="Chromosome"/>
</dbReference>
<keyword evidence="2" id="KW-0813">Transport</keyword>
<organism evidence="9 10">
    <name type="scientific">Kangiella profundi</name>
    <dbReference type="NCBI Taxonomy" id="1561924"/>
    <lineage>
        <taxon>Bacteria</taxon>
        <taxon>Pseudomonadati</taxon>
        <taxon>Pseudomonadota</taxon>
        <taxon>Gammaproteobacteria</taxon>
        <taxon>Kangiellales</taxon>
        <taxon>Kangiellaceae</taxon>
        <taxon>Kangiella</taxon>
    </lineage>
</organism>